<reference evidence="2" key="1">
    <citation type="submission" date="2014-09" db="EMBL/GenBank/DDBJ databases">
        <authorList>
            <person name="Mudge J."/>
            <person name="Ramaraj T."/>
            <person name="Lindquist I.E."/>
            <person name="Bharti A.K."/>
            <person name="Sundararajan A."/>
            <person name="Cameron C.T."/>
            <person name="Woodward J.E."/>
            <person name="May G.D."/>
            <person name="Brubaker C."/>
            <person name="Broadhvest J."/>
            <person name="Wilkins T.A."/>
        </authorList>
    </citation>
    <scope>NUCLEOTIDE SEQUENCE</scope>
    <source>
        <strain evidence="2">cv. AKA8401</strain>
    </source>
</reference>
<dbReference type="AlphaFoldDB" id="A0A0B0PNA6"/>
<accession>A0A0B0PNA6</accession>
<organism evidence="1 2">
    <name type="scientific">Gossypium arboreum</name>
    <name type="common">Tree cotton</name>
    <name type="synonym">Gossypium nanking</name>
    <dbReference type="NCBI Taxonomy" id="29729"/>
    <lineage>
        <taxon>Eukaryota</taxon>
        <taxon>Viridiplantae</taxon>
        <taxon>Streptophyta</taxon>
        <taxon>Embryophyta</taxon>
        <taxon>Tracheophyta</taxon>
        <taxon>Spermatophyta</taxon>
        <taxon>Magnoliopsida</taxon>
        <taxon>eudicotyledons</taxon>
        <taxon>Gunneridae</taxon>
        <taxon>Pentapetalae</taxon>
        <taxon>rosids</taxon>
        <taxon>malvids</taxon>
        <taxon>Malvales</taxon>
        <taxon>Malvaceae</taxon>
        <taxon>Malvoideae</taxon>
        <taxon>Gossypium</taxon>
    </lineage>
</organism>
<proteinExistence type="predicted"/>
<keyword evidence="2" id="KW-1185">Reference proteome</keyword>
<dbReference type="EMBL" id="KN430417">
    <property type="protein sequence ID" value="KHG24886.1"/>
    <property type="molecule type" value="Genomic_DNA"/>
</dbReference>
<dbReference type="Proteomes" id="UP000032142">
    <property type="component" value="Unassembled WGS sequence"/>
</dbReference>
<evidence type="ECO:0000313" key="2">
    <source>
        <dbReference type="Proteomes" id="UP000032142"/>
    </source>
</evidence>
<gene>
    <name evidence="1" type="ORF">F383_31507</name>
</gene>
<sequence length="67" mass="7664">MFLLQFEQWCRGAIKDQTSRTLLQFRNTVPTSIATKKTGLTTKMCMAWRSYSWSMARVEEPARGCGG</sequence>
<protein>
    <submittedName>
        <fullName evidence="1">Uncharacterized protein</fullName>
    </submittedName>
</protein>
<name>A0A0B0PNA6_GOSAR</name>
<evidence type="ECO:0000313" key="1">
    <source>
        <dbReference type="EMBL" id="KHG24886.1"/>
    </source>
</evidence>